<dbReference type="InterPro" id="IPR023170">
    <property type="entry name" value="HhH_base_excis_C"/>
</dbReference>
<comment type="caution">
    <text evidence="16">The sequence shown here is derived from an EMBL/GenBank/DDBJ whole genome shotgun (WGS) entry which is preliminary data.</text>
</comment>
<dbReference type="GO" id="GO:0000701">
    <property type="term" value="F:purine-specific mismatch base pair DNA N-glycosylase activity"/>
    <property type="evidence" value="ECO:0007669"/>
    <property type="project" value="UniProtKB-EC"/>
</dbReference>
<evidence type="ECO:0000256" key="12">
    <source>
        <dbReference type="ARBA" id="ARBA00023014"/>
    </source>
</evidence>
<evidence type="ECO:0000256" key="14">
    <source>
        <dbReference type="ARBA" id="ARBA00023295"/>
    </source>
</evidence>
<dbReference type="PANTHER" id="PTHR42944">
    <property type="entry name" value="ADENINE DNA GLYCOSYLASE"/>
    <property type="match status" value="1"/>
</dbReference>
<keyword evidence="9" id="KW-0227">DNA damage</keyword>
<proteinExistence type="inferred from homology"/>
<dbReference type="GO" id="GO:0051539">
    <property type="term" value="F:4 iron, 4 sulfur cluster binding"/>
    <property type="evidence" value="ECO:0007669"/>
    <property type="project" value="UniProtKB-KW"/>
</dbReference>
<dbReference type="GO" id="GO:0035485">
    <property type="term" value="F:adenine/guanine mispair binding"/>
    <property type="evidence" value="ECO:0007669"/>
    <property type="project" value="TreeGrafter"/>
</dbReference>
<keyword evidence="11" id="KW-0408">Iron</keyword>
<keyword evidence="7" id="KW-0004">4Fe-4S</keyword>
<dbReference type="EMBL" id="DLUG01000042">
    <property type="protein sequence ID" value="DAB37110.1"/>
    <property type="molecule type" value="Genomic_DNA"/>
</dbReference>
<evidence type="ECO:0000256" key="13">
    <source>
        <dbReference type="ARBA" id="ARBA00023204"/>
    </source>
</evidence>
<evidence type="ECO:0000256" key="6">
    <source>
        <dbReference type="ARBA" id="ARBA00022023"/>
    </source>
</evidence>
<dbReference type="Pfam" id="PF14815">
    <property type="entry name" value="NUDIX_4"/>
    <property type="match status" value="1"/>
</dbReference>
<dbReference type="Gene3D" id="1.10.340.30">
    <property type="entry name" value="Hypothetical protein, domain 2"/>
    <property type="match status" value="1"/>
</dbReference>
<gene>
    <name evidence="16" type="primary">mutY</name>
    <name evidence="16" type="ORF">CFH80_01290</name>
</gene>
<dbReference type="InterPro" id="IPR015797">
    <property type="entry name" value="NUDIX_hydrolase-like_dom_sf"/>
</dbReference>
<evidence type="ECO:0000256" key="4">
    <source>
        <dbReference type="ARBA" id="ARBA00008343"/>
    </source>
</evidence>
<dbReference type="Pfam" id="PF00730">
    <property type="entry name" value="HhH-GPD"/>
    <property type="match status" value="1"/>
</dbReference>
<keyword evidence="14" id="KW-0326">Glycosidase</keyword>
<evidence type="ECO:0000256" key="11">
    <source>
        <dbReference type="ARBA" id="ARBA00023004"/>
    </source>
</evidence>
<dbReference type="InterPro" id="IPR005760">
    <property type="entry name" value="A/G_AdeGlyc_MutY"/>
</dbReference>
<evidence type="ECO:0000256" key="1">
    <source>
        <dbReference type="ARBA" id="ARBA00000843"/>
    </source>
</evidence>
<dbReference type="GO" id="GO:0006284">
    <property type="term" value="P:base-excision repair"/>
    <property type="evidence" value="ECO:0007669"/>
    <property type="project" value="InterPro"/>
</dbReference>
<evidence type="ECO:0000259" key="15">
    <source>
        <dbReference type="SMART" id="SM00478"/>
    </source>
</evidence>
<dbReference type="InterPro" id="IPR011257">
    <property type="entry name" value="DNA_glycosylase"/>
</dbReference>
<keyword evidence="13" id="KW-0234">DNA repair</keyword>
<comment type="similarity">
    <text evidence="4">Belongs to the Nth/MutY family.</text>
</comment>
<dbReference type="Gene3D" id="1.10.1670.10">
    <property type="entry name" value="Helix-hairpin-Helix base-excision DNA repair enzymes (C-terminal)"/>
    <property type="match status" value="1"/>
</dbReference>
<keyword evidence="12" id="KW-0411">Iron-sulfur</keyword>
<dbReference type="InterPro" id="IPR003265">
    <property type="entry name" value="HhH-GPD_domain"/>
</dbReference>
<dbReference type="InterPro" id="IPR044298">
    <property type="entry name" value="MIG/MutY"/>
</dbReference>
<dbReference type="GO" id="GO:0046872">
    <property type="term" value="F:metal ion binding"/>
    <property type="evidence" value="ECO:0007669"/>
    <property type="project" value="UniProtKB-KW"/>
</dbReference>
<evidence type="ECO:0000256" key="5">
    <source>
        <dbReference type="ARBA" id="ARBA00012045"/>
    </source>
</evidence>
<comment type="cofactor">
    <cofactor evidence="2">
        <name>[4Fe-4S] cluster</name>
        <dbReference type="ChEBI" id="CHEBI:49883"/>
    </cofactor>
</comment>
<evidence type="ECO:0000256" key="7">
    <source>
        <dbReference type="ARBA" id="ARBA00022485"/>
    </source>
</evidence>
<keyword evidence="8" id="KW-0479">Metal-binding</keyword>
<accession>A0A2D3WDF1</accession>
<dbReference type="STRING" id="366522.GCA_001548055_00008"/>
<evidence type="ECO:0000256" key="3">
    <source>
        <dbReference type="ARBA" id="ARBA00002933"/>
    </source>
</evidence>
<dbReference type="NCBIfam" id="TIGR01084">
    <property type="entry name" value="mutY"/>
    <property type="match status" value="1"/>
</dbReference>
<evidence type="ECO:0000256" key="8">
    <source>
        <dbReference type="ARBA" id="ARBA00022723"/>
    </source>
</evidence>
<dbReference type="Proteomes" id="UP000231638">
    <property type="component" value="Unassembled WGS sequence"/>
</dbReference>
<organism evidence="16 17">
    <name type="scientific">Sulfurospirillum cavolei</name>
    <dbReference type="NCBI Taxonomy" id="366522"/>
    <lineage>
        <taxon>Bacteria</taxon>
        <taxon>Pseudomonadati</taxon>
        <taxon>Campylobacterota</taxon>
        <taxon>Epsilonproteobacteria</taxon>
        <taxon>Campylobacterales</taxon>
        <taxon>Sulfurospirillaceae</taxon>
        <taxon>Sulfurospirillum</taxon>
    </lineage>
</organism>
<keyword evidence="10" id="KW-0378">Hydrolase</keyword>
<reference evidence="16 17" key="1">
    <citation type="journal article" date="2017" name="Front. Microbiol.">
        <title>Comparative Genomic Analysis of the Class Epsilonproteobacteria and Proposed Reclassification to Epsilonbacteraeota (phyl. nov.).</title>
        <authorList>
            <person name="Waite D.W."/>
            <person name="Vanwonterghem I."/>
            <person name="Rinke C."/>
            <person name="Parks D.H."/>
            <person name="Zhang Y."/>
            <person name="Takai K."/>
            <person name="Sievert S.M."/>
            <person name="Simon J."/>
            <person name="Campbell B.J."/>
            <person name="Hanson T.E."/>
            <person name="Woyke T."/>
            <person name="Klotz M.G."/>
            <person name="Hugenholtz P."/>
        </authorList>
    </citation>
    <scope>NUCLEOTIDE SEQUENCE [LARGE SCALE GENOMIC DNA]</scope>
    <source>
        <strain evidence="16">UBA11420</strain>
    </source>
</reference>
<dbReference type="EC" id="3.2.2.31" evidence="5"/>
<comment type="catalytic activity">
    <reaction evidence="1">
        <text>Hydrolyzes free adenine bases from 7,8-dihydro-8-oxoguanine:adenine mismatched double-stranded DNA, leaving an apurinic site.</text>
        <dbReference type="EC" id="3.2.2.31"/>
    </reaction>
</comment>
<sequence>MVSFLSVVHDRLYAWYQANGRHDLPWRQTDDAYRIYLSEIMLQQTQVKTVLERFYFPFLKRFETLQSVAEAPLDDVLKAWEGLGYYTRAKNLHHTALTCQGVLPKTPEELGGLKGIGKSTAHAICAFAYRQALPILDANVKRVLCRYFALHVKNENVLWQKAWELLDTKHPFEYNQAMMDLGSMVCTSKNPTCNACPMKLTCQGKTNPESYPQSVKKPKIPIKKRFASVVIQEGKLGLIQRKERLLHGLWGFVQTDEKPEGRFLGIVRHTYSHFKLELEVFQPRYCGKALDGWFDEEAIASLALSTVDKKILRCWRSMMMKSIVSNTD</sequence>
<dbReference type="SUPFAM" id="SSF55811">
    <property type="entry name" value="Nudix"/>
    <property type="match status" value="1"/>
</dbReference>
<feature type="domain" description="HhH-GPD" evidence="15">
    <location>
        <begin position="41"/>
        <end position="184"/>
    </location>
</feature>
<evidence type="ECO:0000256" key="9">
    <source>
        <dbReference type="ARBA" id="ARBA00022763"/>
    </source>
</evidence>
<dbReference type="GO" id="GO:0032357">
    <property type="term" value="F:oxidized purine DNA binding"/>
    <property type="evidence" value="ECO:0007669"/>
    <property type="project" value="TreeGrafter"/>
</dbReference>
<dbReference type="GO" id="GO:0034039">
    <property type="term" value="F:8-oxo-7,8-dihydroguanine DNA N-glycosylase activity"/>
    <property type="evidence" value="ECO:0007669"/>
    <property type="project" value="TreeGrafter"/>
</dbReference>
<dbReference type="InterPro" id="IPR000445">
    <property type="entry name" value="HhH_motif"/>
</dbReference>
<dbReference type="SMART" id="SM00478">
    <property type="entry name" value="ENDO3c"/>
    <property type="match status" value="1"/>
</dbReference>
<evidence type="ECO:0000256" key="2">
    <source>
        <dbReference type="ARBA" id="ARBA00001966"/>
    </source>
</evidence>
<evidence type="ECO:0000256" key="10">
    <source>
        <dbReference type="ARBA" id="ARBA00022801"/>
    </source>
</evidence>
<dbReference type="GO" id="GO:0006298">
    <property type="term" value="P:mismatch repair"/>
    <property type="evidence" value="ECO:0007669"/>
    <property type="project" value="TreeGrafter"/>
</dbReference>
<name>A0A2D3WDF1_9BACT</name>
<dbReference type="PANTHER" id="PTHR42944:SF1">
    <property type="entry name" value="ADENINE DNA GLYCOSYLASE"/>
    <property type="match status" value="1"/>
</dbReference>
<dbReference type="InterPro" id="IPR029119">
    <property type="entry name" value="MutY_C"/>
</dbReference>
<dbReference type="Pfam" id="PF00633">
    <property type="entry name" value="HHH"/>
    <property type="match status" value="1"/>
</dbReference>
<dbReference type="Gene3D" id="3.90.79.10">
    <property type="entry name" value="Nucleoside Triphosphate Pyrophosphohydrolase"/>
    <property type="match status" value="1"/>
</dbReference>
<dbReference type="SUPFAM" id="SSF48150">
    <property type="entry name" value="DNA-glycosylase"/>
    <property type="match status" value="1"/>
</dbReference>
<dbReference type="AlphaFoldDB" id="A0A2D3WDF1"/>
<comment type="function">
    <text evidence="3">Adenine glycosylase active on G-A mispairs. MutY also corrects error-prone DNA synthesis past GO lesions which are due to the oxidatively damaged form of guanine: 7,8-dihydro-8-oxoguanine (8-oxo-dGTP).</text>
</comment>
<evidence type="ECO:0000313" key="16">
    <source>
        <dbReference type="EMBL" id="DAB37110.1"/>
    </source>
</evidence>
<dbReference type="CDD" id="cd00056">
    <property type="entry name" value="ENDO3c"/>
    <property type="match status" value="1"/>
</dbReference>
<protein>
    <recommendedName>
        <fullName evidence="6">Adenine DNA glycosylase</fullName>
        <ecNumber evidence="5">3.2.2.31</ecNumber>
    </recommendedName>
</protein>
<evidence type="ECO:0000313" key="17">
    <source>
        <dbReference type="Proteomes" id="UP000231638"/>
    </source>
</evidence>